<dbReference type="PANTHER" id="PTHR34580:SF3">
    <property type="entry name" value="PROTEIN PAFB"/>
    <property type="match status" value="1"/>
</dbReference>
<proteinExistence type="predicted"/>
<keyword evidence="4" id="KW-1185">Reference proteome</keyword>
<gene>
    <name evidence="3" type="ORF">S2091_0755</name>
</gene>
<evidence type="ECO:0000259" key="2">
    <source>
        <dbReference type="Pfam" id="PF13280"/>
    </source>
</evidence>
<name>A0A2S9H446_9BURK</name>
<dbReference type="PANTHER" id="PTHR34580">
    <property type="match status" value="1"/>
</dbReference>
<organism evidence="3 4">
    <name type="scientific">Solimicrobium silvestre</name>
    <dbReference type="NCBI Taxonomy" id="2099400"/>
    <lineage>
        <taxon>Bacteria</taxon>
        <taxon>Pseudomonadati</taxon>
        <taxon>Pseudomonadota</taxon>
        <taxon>Betaproteobacteria</taxon>
        <taxon>Burkholderiales</taxon>
        <taxon>Oxalobacteraceae</taxon>
        <taxon>Solimicrobium</taxon>
    </lineage>
</organism>
<dbReference type="InterPro" id="IPR051534">
    <property type="entry name" value="CBASS_pafABC_assoc_protein"/>
</dbReference>
<dbReference type="Proteomes" id="UP000237839">
    <property type="component" value="Unassembled WGS sequence"/>
</dbReference>
<dbReference type="SUPFAM" id="SSF46785">
    <property type="entry name" value="Winged helix' DNA-binding domain"/>
    <property type="match status" value="1"/>
</dbReference>
<evidence type="ECO:0000313" key="4">
    <source>
        <dbReference type="Proteomes" id="UP000237839"/>
    </source>
</evidence>
<feature type="domain" description="Helix-turn-helix type 11" evidence="1">
    <location>
        <begin position="6"/>
        <end position="59"/>
    </location>
</feature>
<dbReference type="InterPro" id="IPR036390">
    <property type="entry name" value="WH_DNA-bd_sf"/>
</dbReference>
<accession>A0A2S9H446</accession>
<feature type="domain" description="WYL" evidence="2">
    <location>
        <begin position="138"/>
        <end position="204"/>
    </location>
</feature>
<comment type="caution">
    <text evidence="3">The sequence shown here is derived from an EMBL/GenBank/DDBJ whole genome shotgun (WGS) entry which is preliminary data.</text>
</comment>
<dbReference type="InterPro" id="IPR013196">
    <property type="entry name" value="HTH_11"/>
</dbReference>
<dbReference type="OrthoDB" id="9807255at2"/>
<dbReference type="Gene3D" id="1.10.10.10">
    <property type="entry name" value="Winged helix-like DNA-binding domain superfamily/Winged helix DNA-binding domain"/>
    <property type="match status" value="1"/>
</dbReference>
<dbReference type="RefSeq" id="WP_105530452.1">
    <property type="nucleotide sequence ID" value="NZ_PUGF01000002.1"/>
</dbReference>
<evidence type="ECO:0000259" key="1">
    <source>
        <dbReference type="Pfam" id="PF08279"/>
    </source>
</evidence>
<dbReference type="InterPro" id="IPR026881">
    <property type="entry name" value="WYL_dom"/>
</dbReference>
<evidence type="ECO:0000313" key="3">
    <source>
        <dbReference type="EMBL" id="PRC94752.1"/>
    </source>
</evidence>
<dbReference type="PROSITE" id="PS52050">
    <property type="entry name" value="WYL"/>
    <property type="match status" value="1"/>
</dbReference>
<reference evidence="3 4" key="1">
    <citation type="submission" date="2018-02" db="EMBL/GenBank/DDBJ databases">
        <title>Solimicrobium silvestre gen. nov., sp. nov., isolated from alpine forest soil.</title>
        <authorList>
            <person name="Margesin R."/>
            <person name="Albuquerque L."/>
            <person name="Zhang D.-C."/>
            <person name="Froufe H.J.C."/>
            <person name="Severino R."/>
            <person name="Roxo I."/>
            <person name="Egas C."/>
            <person name="Da Costa M.S."/>
        </authorList>
    </citation>
    <scope>NUCLEOTIDE SEQUENCE [LARGE SCALE GENOMIC DNA]</scope>
    <source>
        <strain evidence="3 4">S20-91</strain>
    </source>
</reference>
<dbReference type="AlphaFoldDB" id="A0A2S9H446"/>
<dbReference type="Pfam" id="PF13280">
    <property type="entry name" value="WYL"/>
    <property type="match status" value="1"/>
</dbReference>
<dbReference type="Pfam" id="PF08279">
    <property type="entry name" value="HTH_11"/>
    <property type="match status" value="1"/>
</dbReference>
<dbReference type="InterPro" id="IPR036388">
    <property type="entry name" value="WH-like_DNA-bd_sf"/>
</dbReference>
<dbReference type="EMBL" id="PUGF01000002">
    <property type="protein sequence ID" value="PRC94752.1"/>
    <property type="molecule type" value="Genomic_DNA"/>
</dbReference>
<protein>
    <submittedName>
        <fullName evidence="3">Putative transcriptional regulator</fullName>
    </submittedName>
</protein>
<sequence>MSRAERLLDLIQLLREHRYPVTGTVLCTKLGVSLRTLYRDIKTLQEQGAHIEGEPGLGYLLRPGFILPPLMLTEEEIEALLLGSRWVAQRGDAKLGGAAQSALSKIIAVLPGELRDPRDTSTLLVGPGEPIATGSLELPLIRQAICAEHKLHITYRDLKEDESSRTIWPFAVGFFDDVRIVVAWCELRLCFRHFRVDRITSIKVSEQRYPRNRQSLLKEWRATEKIPVK</sequence>